<dbReference type="EMBL" id="BMZS01000008">
    <property type="protein sequence ID" value="GHD55699.1"/>
    <property type="molecule type" value="Genomic_DNA"/>
</dbReference>
<feature type="domain" description="ABC-type uncharacterised transport system" evidence="3">
    <location>
        <begin position="215"/>
        <end position="506"/>
    </location>
</feature>
<dbReference type="RefSeq" id="WP_189991975.1">
    <property type="nucleotide sequence ID" value="NZ_BMZS01000008.1"/>
</dbReference>
<evidence type="ECO:0000256" key="1">
    <source>
        <dbReference type="SAM" id="Coils"/>
    </source>
</evidence>
<dbReference type="InterPro" id="IPR055396">
    <property type="entry name" value="DUF7088"/>
</dbReference>
<gene>
    <name evidence="5" type="ORF">GCM10017083_34970</name>
</gene>
<evidence type="ECO:0000313" key="6">
    <source>
        <dbReference type="Proteomes" id="UP000630353"/>
    </source>
</evidence>
<feature type="domain" description="DUF7088" evidence="4">
    <location>
        <begin position="53"/>
        <end position="153"/>
    </location>
</feature>
<feature type="transmembrane region" description="Helical" evidence="2">
    <location>
        <begin position="617"/>
        <end position="639"/>
    </location>
</feature>
<dbReference type="Proteomes" id="UP000630353">
    <property type="component" value="Unassembled WGS sequence"/>
</dbReference>
<reference evidence="5" key="1">
    <citation type="journal article" date="2014" name="Int. J. Syst. Evol. Microbiol.">
        <title>Complete genome sequence of Corynebacterium casei LMG S-19264T (=DSM 44701T), isolated from a smear-ripened cheese.</title>
        <authorList>
            <consortium name="US DOE Joint Genome Institute (JGI-PGF)"/>
            <person name="Walter F."/>
            <person name="Albersmeier A."/>
            <person name="Kalinowski J."/>
            <person name="Ruckert C."/>
        </authorList>
    </citation>
    <scope>NUCLEOTIDE SEQUENCE</scope>
    <source>
        <strain evidence="5">KCTC 42651</strain>
    </source>
</reference>
<reference evidence="5" key="2">
    <citation type="submission" date="2020-09" db="EMBL/GenBank/DDBJ databases">
        <authorList>
            <person name="Sun Q."/>
            <person name="Kim S."/>
        </authorList>
    </citation>
    <scope>NUCLEOTIDE SEQUENCE</scope>
    <source>
        <strain evidence="5">KCTC 42651</strain>
    </source>
</reference>
<name>A0A919CQN0_9PROT</name>
<feature type="transmembrane region" description="Helical" evidence="2">
    <location>
        <begin position="21"/>
        <end position="44"/>
    </location>
</feature>
<dbReference type="Pfam" id="PF09822">
    <property type="entry name" value="ABC_transp_aux"/>
    <property type="match status" value="1"/>
</dbReference>
<dbReference type="AlphaFoldDB" id="A0A919CQN0"/>
<keyword evidence="2" id="KW-1133">Transmembrane helix</keyword>
<keyword evidence="2" id="KW-0472">Membrane</keyword>
<sequence>MATTHSDPTAPIAGRRDPARLTAIALALLAVLFVAVNVLVSFTLTAQRVDLTADKLYSLSPATQKVLDSIDEPVTLRLFYSKRLGTQAPGYGIYAERVQDVLREYASRSNGKVILEIYDPTPFTPVEDRAVSYGLQQIPLEGVDGTVFFGLVGSNTTDDVETIPFLQPDREQFLEYDLTKMVYALSKGAVGKLGVIGSLKVNGDVRMGQMGRPEQVPPMVVAERIHEVLDIETLPTDIQKIPDDIAILMVAHPKALTPRTLFAIDQYILGGGKAAIFVDPYAESEAGPMTGAPLADPPSSTLQPIFDAWGLEMPADKVVGDRFAARRVLQPNGRDYVSYVPWLLLRGARNLNRDSPITAQVDSLAVASAGALSVKDGATIALQPLASSSPGSMLIDSKQLMGPMPQPEKLLRDYKAGPDAYTIAGLVTGTVRTAFPDGRPPLAEGQDDDPEASFDTVLTESKGPIEAIVVADTDVLTDRFWVQFREFYGRRIAVPGAGNGDFVANALDALTGSSALLELRGQGSSYRPFEVIEQLKREADRKYQAKEQELRETLAETQKKLDALRNRQAGTQGPVALSEDERRQVTDYQRQILRLRSELREVQRSLREDVERLETRVLVANIALMPVVVAVFALLLAAWRVRRRSRRTAAEA</sequence>
<proteinExistence type="predicted"/>
<evidence type="ECO:0000259" key="4">
    <source>
        <dbReference type="Pfam" id="PF23357"/>
    </source>
</evidence>
<feature type="coiled-coil region" evidence="1">
    <location>
        <begin position="529"/>
        <end position="616"/>
    </location>
</feature>
<comment type="caution">
    <text evidence="5">The sequence shown here is derived from an EMBL/GenBank/DDBJ whole genome shotgun (WGS) entry which is preliminary data.</text>
</comment>
<accession>A0A919CQN0</accession>
<evidence type="ECO:0008006" key="7">
    <source>
        <dbReference type="Google" id="ProtNLM"/>
    </source>
</evidence>
<protein>
    <recommendedName>
        <fullName evidence="7">ABC transporter</fullName>
    </recommendedName>
</protein>
<evidence type="ECO:0000256" key="2">
    <source>
        <dbReference type="SAM" id="Phobius"/>
    </source>
</evidence>
<dbReference type="Pfam" id="PF23357">
    <property type="entry name" value="DUF7088"/>
    <property type="match status" value="1"/>
</dbReference>
<organism evidence="5 6">
    <name type="scientific">Thalassobaculum fulvum</name>
    <dbReference type="NCBI Taxonomy" id="1633335"/>
    <lineage>
        <taxon>Bacteria</taxon>
        <taxon>Pseudomonadati</taxon>
        <taxon>Pseudomonadota</taxon>
        <taxon>Alphaproteobacteria</taxon>
        <taxon>Rhodospirillales</taxon>
        <taxon>Thalassobaculaceae</taxon>
        <taxon>Thalassobaculum</taxon>
    </lineage>
</organism>
<evidence type="ECO:0000313" key="5">
    <source>
        <dbReference type="EMBL" id="GHD55699.1"/>
    </source>
</evidence>
<keyword evidence="2" id="KW-0812">Transmembrane</keyword>
<keyword evidence="1" id="KW-0175">Coiled coil</keyword>
<keyword evidence="6" id="KW-1185">Reference proteome</keyword>
<dbReference type="InterPro" id="IPR019196">
    <property type="entry name" value="ABC_transp_unknown"/>
</dbReference>
<evidence type="ECO:0000259" key="3">
    <source>
        <dbReference type="Pfam" id="PF09822"/>
    </source>
</evidence>